<dbReference type="InterPro" id="IPR007197">
    <property type="entry name" value="rSAM"/>
</dbReference>
<dbReference type="Gene3D" id="3.20.20.70">
    <property type="entry name" value="Aldolase class I"/>
    <property type="match status" value="1"/>
</dbReference>
<dbReference type="GO" id="GO:0003824">
    <property type="term" value="F:catalytic activity"/>
    <property type="evidence" value="ECO:0007669"/>
    <property type="project" value="InterPro"/>
</dbReference>
<dbReference type="GO" id="GO:0046872">
    <property type="term" value="F:metal ion binding"/>
    <property type="evidence" value="ECO:0007669"/>
    <property type="project" value="UniProtKB-KW"/>
</dbReference>
<keyword evidence="4" id="KW-0411">Iron-sulfur</keyword>
<dbReference type="InterPro" id="IPR036388">
    <property type="entry name" value="WH-like_DNA-bd_sf"/>
</dbReference>
<dbReference type="GO" id="GO:0003700">
    <property type="term" value="F:DNA-binding transcription factor activity"/>
    <property type="evidence" value="ECO:0007669"/>
    <property type="project" value="InterPro"/>
</dbReference>
<gene>
    <name evidence="10" type="ORF">BO223_11275</name>
</gene>
<feature type="domain" description="Radical SAM core" evidence="9">
    <location>
        <begin position="162"/>
        <end position="370"/>
    </location>
</feature>
<feature type="domain" description="HTH marR-type" evidence="8">
    <location>
        <begin position="6"/>
        <end position="138"/>
    </location>
</feature>
<dbReference type="InterPro" id="IPR023187">
    <property type="entry name" value="Tscrpt_reg_MarR-type_CS"/>
</dbReference>
<comment type="caution">
    <text evidence="10">The sequence shown here is derived from an EMBL/GenBank/DDBJ whole genome shotgun (WGS) entry which is preliminary data.</text>
</comment>
<dbReference type="RefSeq" id="WP_075886265.1">
    <property type="nucleotide sequence ID" value="NZ_CAONII010000039.1"/>
</dbReference>
<dbReference type="Proteomes" id="UP000186758">
    <property type="component" value="Unassembled WGS sequence"/>
</dbReference>
<dbReference type="GO" id="GO:0003677">
    <property type="term" value="F:DNA binding"/>
    <property type="evidence" value="ECO:0007669"/>
    <property type="project" value="UniProtKB-KW"/>
</dbReference>
<dbReference type="GO" id="GO:0051536">
    <property type="term" value="F:iron-sulfur cluster binding"/>
    <property type="evidence" value="ECO:0007669"/>
    <property type="project" value="UniProtKB-KW"/>
</dbReference>
<dbReference type="PROSITE" id="PS01117">
    <property type="entry name" value="HTH_MARR_1"/>
    <property type="match status" value="1"/>
</dbReference>
<organism evidence="10 11">
    <name type="scientific">Faecalibaculum rodentium</name>
    <dbReference type="NCBI Taxonomy" id="1702221"/>
    <lineage>
        <taxon>Bacteria</taxon>
        <taxon>Bacillati</taxon>
        <taxon>Bacillota</taxon>
        <taxon>Erysipelotrichia</taxon>
        <taxon>Erysipelotrichales</taxon>
        <taxon>Erysipelotrichaceae</taxon>
        <taxon>Faecalibaculum</taxon>
    </lineage>
</organism>
<dbReference type="InterPro" id="IPR058240">
    <property type="entry name" value="rSAM_sf"/>
</dbReference>
<dbReference type="AlphaFoldDB" id="A0A1Q9YHM4"/>
<name>A0A1Q9YHM4_9FIRM</name>
<dbReference type="SUPFAM" id="SSF102114">
    <property type="entry name" value="Radical SAM enzymes"/>
    <property type="match status" value="1"/>
</dbReference>
<keyword evidence="7" id="KW-0804">Transcription</keyword>
<dbReference type="SUPFAM" id="SSF46785">
    <property type="entry name" value="Winged helix' DNA-binding domain"/>
    <property type="match status" value="1"/>
</dbReference>
<dbReference type="PANTHER" id="PTHR42756:SF1">
    <property type="entry name" value="TRANSCRIPTIONAL REPRESSOR OF EMRAB OPERON"/>
    <property type="match status" value="1"/>
</dbReference>
<evidence type="ECO:0000259" key="9">
    <source>
        <dbReference type="PROSITE" id="PS51918"/>
    </source>
</evidence>
<keyword evidence="5" id="KW-0805">Transcription regulation</keyword>
<dbReference type="EMBL" id="MPJZ01000096">
    <property type="protein sequence ID" value="OLU43649.1"/>
    <property type="molecule type" value="Genomic_DNA"/>
</dbReference>
<dbReference type="InterPro" id="IPR000835">
    <property type="entry name" value="HTH_MarR-typ"/>
</dbReference>
<sequence>MLMDARTDLLLDLNILSRATQKYYDRQLQPFNLTYAQLPVLLMIYESEGITANQIVNQGQYDKGTVTKNVQKLEALGYIESSLSRTDKRLRHLYTTDLAKTVIAQIYAIRRDWWNHLMTAIPCREAPLFLSQTRALVENAIVASNTQSMPLLFYRMERLSARAWPGRLAMVLHVTGCNFRCPGCQQRSRIMLPEDARLLDPGSIREEIDRRSGFVDGIVITGGEPFLQNGLISFLRDLKDKHIPVRIKTNGLFPDPLACCLQEGLVQEVSLEIRNDLQHYAASAGLKSFDPGPLTRSLKLLGNAEISWDAVLEVDDSWFQDSDPGQLAALLADADHIRVINHKRTEQCVDPNLGPMDEHGYRDWKERLEK</sequence>
<evidence type="ECO:0000256" key="7">
    <source>
        <dbReference type="ARBA" id="ARBA00023163"/>
    </source>
</evidence>
<evidence type="ECO:0000256" key="5">
    <source>
        <dbReference type="ARBA" id="ARBA00023015"/>
    </source>
</evidence>
<protein>
    <submittedName>
        <fullName evidence="10">Uncharacterized protein</fullName>
    </submittedName>
</protein>
<proteinExistence type="predicted"/>
<evidence type="ECO:0000256" key="3">
    <source>
        <dbReference type="ARBA" id="ARBA00023004"/>
    </source>
</evidence>
<keyword evidence="6" id="KW-0238">DNA-binding</keyword>
<evidence type="ECO:0000256" key="6">
    <source>
        <dbReference type="ARBA" id="ARBA00023125"/>
    </source>
</evidence>
<evidence type="ECO:0000256" key="4">
    <source>
        <dbReference type="ARBA" id="ARBA00023014"/>
    </source>
</evidence>
<dbReference type="InterPro" id="IPR013785">
    <property type="entry name" value="Aldolase_TIM"/>
</dbReference>
<keyword evidence="2" id="KW-0479">Metal-binding</keyword>
<evidence type="ECO:0000259" key="8">
    <source>
        <dbReference type="PROSITE" id="PS50995"/>
    </source>
</evidence>
<evidence type="ECO:0000313" key="10">
    <source>
        <dbReference type="EMBL" id="OLU43649.1"/>
    </source>
</evidence>
<dbReference type="PANTHER" id="PTHR42756">
    <property type="entry name" value="TRANSCRIPTIONAL REGULATOR, MARR"/>
    <property type="match status" value="1"/>
</dbReference>
<dbReference type="SMART" id="SM00347">
    <property type="entry name" value="HTH_MARR"/>
    <property type="match status" value="1"/>
</dbReference>
<evidence type="ECO:0000256" key="2">
    <source>
        <dbReference type="ARBA" id="ARBA00022723"/>
    </source>
</evidence>
<dbReference type="CDD" id="cd01335">
    <property type="entry name" value="Radical_SAM"/>
    <property type="match status" value="1"/>
</dbReference>
<reference evidence="10 11" key="1">
    <citation type="submission" date="2016-11" db="EMBL/GenBank/DDBJ databases">
        <title>Description of two novel members of the family Erysipelotrichaceae: Ileibacterium lipovorans gen. nov., sp. nov. and Dubosiella newyorkensis, gen. nov., sp. nov.</title>
        <authorList>
            <person name="Cox L.M."/>
            <person name="Sohn J."/>
            <person name="Tyrrell K.L."/>
            <person name="Citron D.M."/>
            <person name="Lawson P.A."/>
            <person name="Patel N.B."/>
            <person name="Iizumi T."/>
            <person name="Perez-Perez G.I."/>
            <person name="Goldstein E.J."/>
            <person name="Blaser M.J."/>
        </authorList>
    </citation>
    <scope>NUCLEOTIDE SEQUENCE [LARGE SCALE GENOMIC DNA]</scope>
    <source>
        <strain evidence="10 11">NYU-BL-K8</strain>
    </source>
</reference>
<dbReference type="PROSITE" id="PS50995">
    <property type="entry name" value="HTH_MARR_2"/>
    <property type="match status" value="1"/>
</dbReference>
<keyword evidence="3" id="KW-0408">Iron</keyword>
<evidence type="ECO:0000313" key="11">
    <source>
        <dbReference type="Proteomes" id="UP000186758"/>
    </source>
</evidence>
<dbReference type="InterPro" id="IPR036390">
    <property type="entry name" value="WH_DNA-bd_sf"/>
</dbReference>
<dbReference type="PROSITE" id="PS51918">
    <property type="entry name" value="RADICAL_SAM"/>
    <property type="match status" value="1"/>
</dbReference>
<evidence type="ECO:0000256" key="1">
    <source>
        <dbReference type="ARBA" id="ARBA00022691"/>
    </source>
</evidence>
<accession>A0A1Q9YHM4</accession>
<dbReference type="Gene3D" id="1.10.10.10">
    <property type="entry name" value="Winged helix-like DNA-binding domain superfamily/Winged helix DNA-binding domain"/>
    <property type="match status" value="1"/>
</dbReference>
<dbReference type="Pfam" id="PF04055">
    <property type="entry name" value="Radical_SAM"/>
    <property type="match status" value="1"/>
</dbReference>
<dbReference type="Pfam" id="PF12802">
    <property type="entry name" value="MarR_2"/>
    <property type="match status" value="1"/>
</dbReference>
<dbReference type="SFLD" id="SFLDS00029">
    <property type="entry name" value="Radical_SAM"/>
    <property type="match status" value="1"/>
</dbReference>
<keyword evidence="1" id="KW-0949">S-adenosyl-L-methionine</keyword>